<dbReference type="OrthoDB" id="2801698at2759"/>
<evidence type="ECO:0000256" key="1">
    <source>
        <dbReference type="SAM" id="MobiDB-lite"/>
    </source>
</evidence>
<name>S8E9T7_FOMSC</name>
<organism evidence="2 3">
    <name type="scientific">Fomitopsis schrenkii</name>
    <name type="common">Brown rot fungus</name>
    <dbReference type="NCBI Taxonomy" id="2126942"/>
    <lineage>
        <taxon>Eukaryota</taxon>
        <taxon>Fungi</taxon>
        <taxon>Dikarya</taxon>
        <taxon>Basidiomycota</taxon>
        <taxon>Agaricomycotina</taxon>
        <taxon>Agaricomycetes</taxon>
        <taxon>Polyporales</taxon>
        <taxon>Fomitopsis</taxon>
    </lineage>
</organism>
<proteinExistence type="predicted"/>
<sequence>MTMSYPQSTPRQRSINQEKKSPNRTGAQRKPEKATLPVESHVAPAEEGLPAAETTEGTWDASEYVPVGFARNSWPGLQNFRTWVIFGDTYSVNRTGVWHRELKKVLHTRAKVQVYAKKSGSVRHDLPDQVDKFVSEHRSPSRRLNPRETLYVFAAGLYDCMTCDSEAAINAAVDALFNGVRRLYGHNARNFLLLDALPGERMSLPDDLPKRVESPTIGKNIRLWNRGLVEGTSKFGYRNGDTSVFLFSANRVATDLLDGFIDDDYREGEVRTVHEELWRALGPNETGAIIKQLHTGLAEVICIALYYAEMDTGR</sequence>
<dbReference type="HOGENOM" id="CLU_885771_0_0_1"/>
<feature type="compositionally biased region" description="Polar residues" evidence="1">
    <location>
        <begin position="1"/>
        <end position="15"/>
    </location>
</feature>
<gene>
    <name evidence="2" type="ORF">FOMPIDRAFT_1049912</name>
</gene>
<dbReference type="EMBL" id="KE504151">
    <property type="protein sequence ID" value="EPT00074.1"/>
    <property type="molecule type" value="Genomic_DNA"/>
</dbReference>
<feature type="region of interest" description="Disordered" evidence="1">
    <location>
        <begin position="1"/>
        <end position="57"/>
    </location>
</feature>
<accession>S8E9T7</accession>
<dbReference type="InterPro" id="IPR036514">
    <property type="entry name" value="SGNH_hydro_sf"/>
</dbReference>
<reference evidence="2 3" key="1">
    <citation type="journal article" date="2012" name="Science">
        <title>The Paleozoic origin of enzymatic lignin decomposition reconstructed from 31 fungal genomes.</title>
        <authorList>
            <person name="Floudas D."/>
            <person name="Binder M."/>
            <person name="Riley R."/>
            <person name="Barry K."/>
            <person name="Blanchette R.A."/>
            <person name="Henrissat B."/>
            <person name="Martinez A.T."/>
            <person name="Otillar R."/>
            <person name="Spatafora J.W."/>
            <person name="Yadav J.S."/>
            <person name="Aerts A."/>
            <person name="Benoit I."/>
            <person name="Boyd A."/>
            <person name="Carlson A."/>
            <person name="Copeland A."/>
            <person name="Coutinho P.M."/>
            <person name="de Vries R.P."/>
            <person name="Ferreira P."/>
            <person name="Findley K."/>
            <person name="Foster B."/>
            <person name="Gaskell J."/>
            <person name="Glotzer D."/>
            <person name="Gorecki P."/>
            <person name="Heitman J."/>
            <person name="Hesse C."/>
            <person name="Hori C."/>
            <person name="Igarashi K."/>
            <person name="Jurgens J.A."/>
            <person name="Kallen N."/>
            <person name="Kersten P."/>
            <person name="Kohler A."/>
            <person name="Kuees U."/>
            <person name="Kumar T.K.A."/>
            <person name="Kuo A."/>
            <person name="LaButti K."/>
            <person name="Larrondo L.F."/>
            <person name="Lindquist E."/>
            <person name="Ling A."/>
            <person name="Lombard V."/>
            <person name="Lucas S."/>
            <person name="Lundell T."/>
            <person name="Martin R."/>
            <person name="McLaughlin D.J."/>
            <person name="Morgenstern I."/>
            <person name="Morin E."/>
            <person name="Murat C."/>
            <person name="Nagy L.G."/>
            <person name="Nolan M."/>
            <person name="Ohm R.A."/>
            <person name="Patyshakuliyeva A."/>
            <person name="Rokas A."/>
            <person name="Ruiz-Duenas F.J."/>
            <person name="Sabat G."/>
            <person name="Salamov A."/>
            <person name="Samejima M."/>
            <person name="Schmutz J."/>
            <person name="Slot J.C."/>
            <person name="St John F."/>
            <person name="Stenlid J."/>
            <person name="Sun H."/>
            <person name="Sun S."/>
            <person name="Syed K."/>
            <person name="Tsang A."/>
            <person name="Wiebenga A."/>
            <person name="Young D."/>
            <person name="Pisabarro A."/>
            <person name="Eastwood D.C."/>
            <person name="Martin F."/>
            <person name="Cullen D."/>
            <person name="Grigoriev I.V."/>
            <person name="Hibbett D.S."/>
        </authorList>
    </citation>
    <scope>NUCLEOTIDE SEQUENCE</scope>
    <source>
        <strain evidence="3">FP-58527</strain>
    </source>
</reference>
<evidence type="ECO:0000313" key="3">
    <source>
        <dbReference type="Proteomes" id="UP000015241"/>
    </source>
</evidence>
<dbReference type="AlphaFoldDB" id="S8E9T7"/>
<dbReference type="Proteomes" id="UP000015241">
    <property type="component" value="Unassembled WGS sequence"/>
</dbReference>
<keyword evidence="3" id="KW-1185">Reference proteome</keyword>
<dbReference type="Gene3D" id="3.40.50.1110">
    <property type="entry name" value="SGNH hydrolase"/>
    <property type="match status" value="1"/>
</dbReference>
<evidence type="ECO:0000313" key="2">
    <source>
        <dbReference type="EMBL" id="EPT00074.1"/>
    </source>
</evidence>
<protein>
    <submittedName>
        <fullName evidence="2">Uncharacterized protein</fullName>
    </submittedName>
</protein>
<dbReference type="InParanoid" id="S8E9T7"/>